<dbReference type="GO" id="GO:0005085">
    <property type="term" value="F:guanyl-nucleotide exchange factor activity"/>
    <property type="evidence" value="ECO:0007669"/>
    <property type="project" value="InterPro"/>
</dbReference>
<dbReference type="PANTHER" id="PTHR23101">
    <property type="entry name" value="RAB GDP/GTP EXCHANGE FACTOR"/>
    <property type="match status" value="1"/>
</dbReference>
<dbReference type="EMBL" id="LODT01000037">
    <property type="protein sequence ID" value="KYQ90380.1"/>
    <property type="molecule type" value="Genomic_DNA"/>
</dbReference>
<dbReference type="GO" id="GO:0031267">
    <property type="term" value="F:small GTPase binding"/>
    <property type="evidence" value="ECO:0007669"/>
    <property type="project" value="TreeGrafter"/>
</dbReference>
<evidence type="ECO:0000313" key="4">
    <source>
        <dbReference type="Proteomes" id="UP000076078"/>
    </source>
</evidence>
<dbReference type="AlphaFoldDB" id="A0A151Z8U9"/>
<evidence type="ECO:0000313" key="3">
    <source>
        <dbReference type="EMBL" id="KYQ90380.1"/>
    </source>
</evidence>
<feature type="region of interest" description="Disordered" evidence="1">
    <location>
        <begin position="525"/>
        <end position="558"/>
    </location>
</feature>
<dbReference type="OMA" id="GIEKYIM"/>
<organism evidence="3 4">
    <name type="scientific">Tieghemostelium lacteum</name>
    <name type="common">Slime mold</name>
    <name type="synonym">Dictyostelium lacteum</name>
    <dbReference type="NCBI Taxonomy" id="361077"/>
    <lineage>
        <taxon>Eukaryota</taxon>
        <taxon>Amoebozoa</taxon>
        <taxon>Evosea</taxon>
        <taxon>Eumycetozoa</taxon>
        <taxon>Dictyostelia</taxon>
        <taxon>Dictyosteliales</taxon>
        <taxon>Raperosteliaceae</taxon>
        <taxon>Tieghemostelium</taxon>
    </lineage>
</organism>
<dbReference type="Pfam" id="PF02204">
    <property type="entry name" value="VPS9"/>
    <property type="match status" value="1"/>
</dbReference>
<dbReference type="PROSITE" id="PS51205">
    <property type="entry name" value="VPS9"/>
    <property type="match status" value="1"/>
</dbReference>
<protein>
    <submittedName>
        <fullName evidence="3">Vacuolar sorting protein 9 domain-containing protein</fullName>
    </submittedName>
</protein>
<dbReference type="Pfam" id="PF18151">
    <property type="entry name" value="DUF5601"/>
    <property type="match status" value="1"/>
</dbReference>
<dbReference type="OrthoDB" id="300289at2759"/>
<sequence length="558" mass="62922">MWFNQSATFSTNNNNSIPINTNNSNINKSNEDNQEIRHSTSYDSFNTIVENSNSNLNQGQTTPTIQIKIGGGNNSNVNTIEESAKEKASFYQKLKNPKANDIRKSLTNFANQFASNGPSKFEDQGVVITNYTRELENWILSNPLWLNASESEIEGIRDGIEKYIMTKVFHCTFMPARLGRLELSDGNKVVESQLVPTEEDLKLYKLILIMSFIEPVHLDIQQSIQSNEQRLQLAITELNKINTYKTPRDKLVCIYNCCKVIFMLLKSLNNNNPSGADDFLPILIYVVLKANPPMLHSNVQFIGTFRNPNQLSTETGCYFTHLVSAITFIENLTDSSQLTIEESEFERLKEKSEMELPLKLNSDMIKRLNLKVTTPPNQHKPTLATTIGSGNQQIRGHTRHLSITNSSTPLSSSINSQPFFGDLEDLEYSNTGGDSPLSNYSDIGLLHMTQSDVELEKKYEFINYQADDLKLGQINRLLEDYKRLVFENRLLKSKFKQNSTSNSNNNSQPNSHNSSMVNILNAIHSPTNNSSPVITPSPSKRDSLKTSINSNQDLSLLD</sequence>
<accession>A0A151Z8U9</accession>
<dbReference type="InterPro" id="IPR003123">
    <property type="entry name" value="VPS9"/>
</dbReference>
<feature type="compositionally biased region" description="Polar residues" evidence="1">
    <location>
        <begin position="525"/>
        <end position="538"/>
    </location>
</feature>
<dbReference type="Gene3D" id="1.20.1050.80">
    <property type="entry name" value="VPS9 domain"/>
    <property type="match status" value="1"/>
</dbReference>
<feature type="region of interest" description="Disordered" evidence="1">
    <location>
        <begin position="1"/>
        <end position="30"/>
    </location>
</feature>
<feature type="compositionally biased region" description="Polar residues" evidence="1">
    <location>
        <begin position="545"/>
        <end position="558"/>
    </location>
</feature>
<evidence type="ECO:0000256" key="1">
    <source>
        <dbReference type="SAM" id="MobiDB-lite"/>
    </source>
</evidence>
<gene>
    <name evidence="3" type="ORF">DLAC_08997</name>
</gene>
<dbReference type="InParanoid" id="A0A151Z8U9"/>
<dbReference type="InterPro" id="IPR041545">
    <property type="entry name" value="DUF5601"/>
</dbReference>
<name>A0A151Z8U9_TIELA</name>
<dbReference type="GO" id="GO:0016192">
    <property type="term" value="P:vesicle-mediated transport"/>
    <property type="evidence" value="ECO:0007669"/>
    <property type="project" value="InterPro"/>
</dbReference>
<feature type="domain" description="VPS9" evidence="2">
    <location>
        <begin position="197"/>
        <end position="338"/>
    </location>
</feature>
<dbReference type="PANTHER" id="PTHR23101:SF125">
    <property type="entry name" value="VACUOLAR SORTING PROTEIN 9 DOMAIN-CONTAINING PROTEIN"/>
    <property type="match status" value="1"/>
</dbReference>
<dbReference type="Gene3D" id="1.10.246.120">
    <property type="match status" value="1"/>
</dbReference>
<dbReference type="STRING" id="361077.A0A151Z8U9"/>
<dbReference type="SUPFAM" id="SSF109993">
    <property type="entry name" value="VPS9 domain"/>
    <property type="match status" value="1"/>
</dbReference>
<dbReference type="InterPro" id="IPR045046">
    <property type="entry name" value="Vps9-like"/>
</dbReference>
<evidence type="ECO:0000259" key="2">
    <source>
        <dbReference type="PROSITE" id="PS51205"/>
    </source>
</evidence>
<comment type="caution">
    <text evidence="3">The sequence shown here is derived from an EMBL/GenBank/DDBJ whole genome shotgun (WGS) entry which is preliminary data.</text>
</comment>
<dbReference type="SMART" id="SM00167">
    <property type="entry name" value="VPS9"/>
    <property type="match status" value="1"/>
</dbReference>
<feature type="compositionally biased region" description="Low complexity" evidence="1">
    <location>
        <begin position="8"/>
        <end position="28"/>
    </location>
</feature>
<dbReference type="GO" id="GO:0005829">
    <property type="term" value="C:cytosol"/>
    <property type="evidence" value="ECO:0007669"/>
    <property type="project" value="TreeGrafter"/>
</dbReference>
<dbReference type="GO" id="GO:0030139">
    <property type="term" value="C:endocytic vesicle"/>
    <property type="evidence" value="ECO:0007669"/>
    <property type="project" value="TreeGrafter"/>
</dbReference>
<reference evidence="3 4" key="1">
    <citation type="submission" date="2015-12" db="EMBL/GenBank/DDBJ databases">
        <title>Dictyostelia acquired genes for synthesis and detection of signals that induce cell-type specialization by lateral gene transfer from prokaryotes.</title>
        <authorList>
            <person name="Gloeckner G."/>
            <person name="Schaap P."/>
        </authorList>
    </citation>
    <scope>NUCLEOTIDE SEQUENCE [LARGE SCALE GENOMIC DNA]</scope>
    <source>
        <strain evidence="3 4">TK</strain>
    </source>
</reference>
<dbReference type="Proteomes" id="UP000076078">
    <property type="component" value="Unassembled WGS sequence"/>
</dbReference>
<dbReference type="InterPro" id="IPR037191">
    <property type="entry name" value="VPS9_dom_sf"/>
</dbReference>
<keyword evidence="4" id="KW-1185">Reference proteome</keyword>
<proteinExistence type="predicted"/>